<sequence length="92" mass="10479">MRATPRLLQNMNSQLRHIMCCYPPLTKITTSLQPMTIKLWNCAAPLCKCILDLYNILSNKKRNQCSPQWFARSLSFAHLLACLLSILSNVVA</sequence>
<feature type="transmembrane region" description="Helical" evidence="1">
    <location>
        <begin position="69"/>
        <end position="91"/>
    </location>
</feature>
<evidence type="ECO:0000313" key="2">
    <source>
        <dbReference type="EMBL" id="KIM63277.1"/>
    </source>
</evidence>
<dbReference type="HOGENOM" id="CLU_2414576_0_0_1"/>
<keyword evidence="1" id="KW-0472">Membrane</keyword>
<keyword evidence="1" id="KW-1133">Transmembrane helix</keyword>
<organism evidence="2 3">
    <name type="scientific">Scleroderma citrinum Foug A</name>
    <dbReference type="NCBI Taxonomy" id="1036808"/>
    <lineage>
        <taxon>Eukaryota</taxon>
        <taxon>Fungi</taxon>
        <taxon>Dikarya</taxon>
        <taxon>Basidiomycota</taxon>
        <taxon>Agaricomycotina</taxon>
        <taxon>Agaricomycetes</taxon>
        <taxon>Agaricomycetidae</taxon>
        <taxon>Boletales</taxon>
        <taxon>Sclerodermatineae</taxon>
        <taxon>Sclerodermataceae</taxon>
        <taxon>Scleroderma</taxon>
    </lineage>
</organism>
<dbReference type="Proteomes" id="UP000053989">
    <property type="component" value="Unassembled WGS sequence"/>
</dbReference>
<evidence type="ECO:0000313" key="3">
    <source>
        <dbReference type="Proteomes" id="UP000053989"/>
    </source>
</evidence>
<reference evidence="2 3" key="1">
    <citation type="submission" date="2014-04" db="EMBL/GenBank/DDBJ databases">
        <authorList>
            <consortium name="DOE Joint Genome Institute"/>
            <person name="Kuo A."/>
            <person name="Kohler A."/>
            <person name="Nagy L.G."/>
            <person name="Floudas D."/>
            <person name="Copeland A."/>
            <person name="Barry K.W."/>
            <person name="Cichocki N."/>
            <person name="Veneault-Fourrey C."/>
            <person name="LaButti K."/>
            <person name="Lindquist E.A."/>
            <person name="Lipzen A."/>
            <person name="Lundell T."/>
            <person name="Morin E."/>
            <person name="Murat C."/>
            <person name="Sun H."/>
            <person name="Tunlid A."/>
            <person name="Henrissat B."/>
            <person name="Grigoriev I.V."/>
            <person name="Hibbett D.S."/>
            <person name="Martin F."/>
            <person name="Nordberg H.P."/>
            <person name="Cantor M.N."/>
            <person name="Hua S.X."/>
        </authorList>
    </citation>
    <scope>NUCLEOTIDE SEQUENCE [LARGE SCALE GENOMIC DNA]</scope>
    <source>
        <strain evidence="2 3">Foug A</strain>
    </source>
</reference>
<keyword evidence="1" id="KW-0812">Transmembrane</keyword>
<protein>
    <submittedName>
        <fullName evidence="2">Uncharacterized protein</fullName>
    </submittedName>
</protein>
<reference evidence="3" key="2">
    <citation type="submission" date="2015-01" db="EMBL/GenBank/DDBJ databases">
        <title>Evolutionary Origins and Diversification of the Mycorrhizal Mutualists.</title>
        <authorList>
            <consortium name="DOE Joint Genome Institute"/>
            <consortium name="Mycorrhizal Genomics Consortium"/>
            <person name="Kohler A."/>
            <person name="Kuo A."/>
            <person name="Nagy L.G."/>
            <person name="Floudas D."/>
            <person name="Copeland A."/>
            <person name="Barry K.W."/>
            <person name="Cichocki N."/>
            <person name="Veneault-Fourrey C."/>
            <person name="LaButti K."/>
            <person name="Lindquist E.A."/>
            <person name="Lipzen A."/>
            <person name="Lundell T."/>
            <person name="Morin E."/>
            <person name="Murat C."/>
            <person name="Riley R."/>
            <person name="Ohm R."/>
            <person name="Sun H."/>
            <person name="Tunlid A."/>
            <person name="Henrissat B."/>
            <person name="Grigoriev I.V."/>
            <person name="Hibbett D.S."/>
            <person name="Martin F."/>
        </authorList>
    </citation>
    <scope>NUCLEOTIDE SEQUENCE [LARGE SCALE GENOMIC DNA]</scope>
    <source>
        <strain evidence="3">Foug A</strain>
    </source>
</reference>
<dbReference type="InParanoid" id="A0A0C3AEA3"/>
<dbReference type="AlphaFoldDB" id="A0A0C3AEA3"/>
<dbReference type="EMBL" id="KN822036">
    <property type="protein sequence ID" value="KIM63277.1"/>
    <property type="molecule type" value="Genomic_DNA"/>
</dbReference>
<accession>A0A0C3AEA3</accession>
<keyword evidence="3" id="KW-1185">Reference proteome</keyword>
<evidence type="ECO:0000256" key="1">
    <source>
        <dbReference type="SAM" id="Phobius"/>
    </source>
</evidence>
<proteinExistence type="predicted"/>
<name>A0A0C3AEA3_9AGAM</name>
<gene>
    <name evidence="2" type="ORF">SCLCIDRAFT_764332</name>
</gene>